<accession>A0A7S2LAI4</accession>
<dbReference type="PANTHER" id="PTHR14155">
    <property type="entry name" value="RING FINGER DOMAIN-CONTAINING"/>
    <property type="match status" value="1"/>
</dbReference>
<dbReference type="InterPro" id="IPR013083">
    <property type="entry name" value="Znf_RING/FYVE/PHD"/>
</dbReference>
<feature type="compositionally biased region" description="Acidic residues" evidence="5">
    <location>
        <begin position="287"/>
        <end position="298"/>
    </location>
</feature>
<evidence type="ECO:0000256" key="3">
    <source>
        <dbReference type="ARBA" id="ARBA00022833"/>
    </source>
</evidence>
<feature type="domain" description="RING-type" evidence="7">
    <location>
        <begin position="355"/>
        <end position="399"/>
    </location>
</feature>
<keyword evidence="6" id="KW-1133">Transmembrane helix</keyword>
<evidence type="ECO:0000256" key="2">
    <source>
        <dbReference type="ARBA" id="ARBA00022771"/>
    </source>
</evidence>
<evidence type="ECO:0000256" key="6">
    <source>
        <dbReference type="SAM" id="Phobius"/>
    </source>
</evidence>
<reference evidence="8" key="1">
    <citation type="submission" date="2021-01" db="EMBL/GenBank/DDBJ databases">
        <authorList>
            <person name="Corre E."/>
            <person name="Pelletier E."/>
            <person name="Niang G."/>
            <person name="Scheremetjew M."/>
            <person name="Finn R."/>
            <person name="Kale V."/>
            <person name="Holt S."/>
            <person name="Cochrane G."/>
            <person name="Meng A."/>
            <person name="Brown T."/>
            <person name="Cohen L."/>
        </authorList>
    </citation>
    <scope>NUCLEOTIDE SEQUENCE</scope>
    <source>
        <strain evidence="8">B650</strain>
    </source>
</reference>
<dbReference type="GO" id="GO:0008270">
    <property type="term" value="F:zinc ion binding"/>
    <property type="evidence" value="ECO:0007669"/>
    <property type="project" value="UniProtKB-KW"/>
</dbReference>
<dbReference type="Pfam" id="PF13639">
    <property type="entry name" value="zf-RING_2"/>
    <property type="match status" value="1"/>
</dbReference>
<evidence type="ECO:0000259" key="7">
    <source>
        <dbReference type="PROSITE" id="PS50089"/>
    </source>
</evidence>
<keyword evidence="6" id="KW-0812">Transmembrane</keyword>
<sequence length="525" mass="57633">MQQINILLTHHNRSDANSPPFSWKIDHSDINSATDGTRTSSNFETRRMETGDESTARVSIVDTTVVIILATAAIIGCFCGSFWVKVFRKCCGCCKQDEDLNQNRRYNHASRRNDSNRESEFYYNEGGSLHSDRAVGQHANSEEVRARRRAVRRIIEERRKVVSEALNTEKVIFLSYRGDDSITNNNNPEVSSKKNHQEAQQAEASSDIEEGIIVTPPCCNLPDTITSSRSIAVVEEIEGHISDGINDHDAPEMRCTTTTKILDDACNVAGSDPVETATIASTPPLAEDSDDNELDETTNDTHNGTSSCHQIMNGDVTAATNDSSSREVVPQQQRCLHRRQHSHNHCHNGVAANCCAICLADYKYGEEVCRSTNPNCSHYFHRACIIEWLLLHDECPCCRTPYLFEPGSEYSSDFARRQLLESIQPSQHHVHVHQPNHSHVNASGGAVPADSQVSVAQDHHPSGGNGAPVHFQPLTTVTQTSRLRRERVRGSAPGTTGGTAALSRSTSPIVQGSGHGSDADTAEAS</sequence>
<dbReference type="PROSITE" id="PS50089">
    <property type="entry name" value="ZF_RING_2"/>
    <property type="match status" value="1"/>
</dbReference>
<keyword evidence="6" id="KW-0472">Membrane</keyword>
<feature type="region of interest" description="Disordered" evidence="5">
    <location>
        <begin position="182"/>
        <end position="207"/>
    </location>
</feature>
<dbReference type="PANTHER" id="PTHR14155:SF86">
    <property type="entry name" value="OS06G0534500 PROTEIN"/>
    <property type="match status" value="1"/>
</dbReference>
<protein>
    <recommendedName>
        <fullName evidence="7">RING-type domain-containing protein</fullName>
    </recommendedName>
</protein>
<dbReference type="AlphaFoldDB" id="A0A7S2LAI4"/>
<dbReference type="EMBL" id="HBGY01026793">
    <property type="protein sequence ID" value="CAD9600750.1"/>
    <property type="molecule type" value="Transcribed_RNA"/>
</dbReference>
<evidence type="ECO:0000313" key="8">
    <source>
        <dbReference type="EMBL" id="CAD9600750.1"/>
    </source>
</evidence>
<feature type="region of interest" description="Disordered" evidence="5">
    <location>
        <begin position="282"/>
        <end position="307"/>
    </location>
</feature>
<evidence type="ECO:0000256" key="4">
    <source>
        <dbReference type="PROSITE-ProRule" id="PRU00175"/>
    </source>
</evidence>
<evidence type="ECO:0000256" key="5">
    <source>
        <dbReference type="SAM" id="MobiDB-lite"/>
    </source>
</evidence>
<dbReference type="InterPro" id="IPR001841">
    <property type="entry name" value="Znf_RING"/>
</dbReference>
<dbReference type="SUPFAM" id="SSF57850">
    <property type="entry name" value="RING/U-box"/>
    <property type="match status" value="1"/>
</dbReference>
<dbReference type="Gene3D" id="3.30.40.10">
    <property type="entry name" value="Zinc/RING finger domain, C3HC4 (zinc finger)"/>
    <property type="match status" value="1"/>
</dbReference>
<feature type="transmembrane region" description="Helical" evidence="6">
    <location>
        <begin position="65"/>
        <end position="84"/>
    </location>
</feature>
<gene>
    <name evidence="8" type="ORF">LDAN0321_LOCUS16596</name>
</gene>
<feature type="compositionally biased region" description="Low complexity" evidence="5">
    <location>
        <begin position="492"/>
        <end position="501"/>
    </location>
</feature>
<keyword evidence="3" id="KW-0862">Zinc</keyword>
<organism evidence="8">
    <name type="scientific">Leptocylindrus danicus</name>
    <dbReference type="NCBI Taxonomy" id="163516"/>
    <lineage>
        <taxon>Eukaryota</taxon>
        <taxon>Sar</taxon>
        <taxon>Stramenopiles</taxon>
        <taxon>Ochrophyta</taxon>
        <taxon>Bacillariophyta</taxon>
        <taxon>Coscinodiscophyceae</taxon>
        <taxon>Chaetocerotophycidae</taxon>
        <taxon>Leptocylindrales</taxon>
        <taxon>Leptocylindraceae</taxon>
        <taxon>Leptocylindrus</taxon>
    </lineage>
</organism>
<dbReference type="CDD" id="cd16454">
    <property type="entry name" value="RING-H2_PA-TM-RING"/>
    <property type="match status" value="1"/>
</dbReference>
<proteinExistence type="predicted"/>
<dbReference type="InterPro" id="IPR053238">
    <property type="entry name" value="RING-H2_zinc_finger"/>
</dbReference>
<keyword evidence="1" id="KW-0479">Metal-binding</keyword>
<name>A0A7S2LAI4_9STRA</name>
<keyword evidence="2 4" id="KW-0863">Zinc-finger</keyword>
<feature type="region of interest" description="Disordered" evidence="5">
    <location>
        <begin position="435"/>
        <end position="525"/>
    </location>
</feature>
<evidence type="ECO:0000256" key="1">
    <source>
        <dbReference type="ARBA" id="ARBA00022723"/>
    </source>
</evidence>